<name>A0AAD6WJ59_9ROSI</name>
<gene>
    <name evidence="1" type="ORF">NC653_003765</name>
</gene>
<evidence type="ECO:0000313" key="2">
    <source>
        <dbReference type="Proteomes" id="UP001164929"/>
    </source>
</evidence>
<dbReference type="Proteomes" id="UP001164929">
    <property type="component" value="Chromosome 1"/>
</dbReference>
<reference evidence="1 2" key="1">
    <citation type="journal article" date="2023" name="Mol. Ecol. Resour.">
        <title>Chromosome-level genome assembly of a triploid poplar Populus alba 'Berolinensis'.</title>
        <authorList>
            <person name="Chen S."/>
            <person name="Yu Y."/>
            <person name="Wang X."/>
            <person name="Wang S."/>
            <person name="Zhang T."/>
            <person name="Zhou Y."/>
            <person name="He R."/>
            <person name="Meng N."/>
            <person name="Wang Y."/>
            <person name="Liu W."/>
            <person name="Liu Z."/>
            <person name="Liu J."/>
            <person name="Guo Q."/>
            <person name="Huang H."/>
            <person name="Sederoff R.R."/>
            <person name="Wang G."/>
            <person name="Qu G."/>
            <person name="Chen S."/>
        </authorList>
    </citation>
    <scope>NUCLEOTIDE SEQUENCE [LARGE SCALE GENOMIC DNA]</scope>
    <source>
        <strain evidence="1">SC-2020</strain>
    </source>
</reference>
<keyword evidence="2" id="KW-1185">Reference proteome</keyword>
<proteinExistence type="predicted"/>
<protein>
    <submittedName>
        <fullName evidence="1">Uncharacterized protein</fullName>
    </submittedName>
</protein>
<accession>A0AAD6WJ59</accession>
<dbReference type="AlphaFoldDB" id="A0AAD6WJ59"/>
<dbReference type="EMBL" id="JAQIZT010000001">
    <property type="protein sequence ID" value="KAJ7014257.1"/>
    <property type="molecule type" value="Genomic_DNA"/>
</dbReference>
<evidence type="ECO:0000313" key="1">
    <source>
        <dbReference type="EMBL" id="KAJ7014257.1"/>
    </source>
</evidence>
<comment type="caution">
    <text evidence="1">The sequence shown here is derived from an EMBL/GenBank/DDBJ whole genome shotgun (WGS) entry which is preliminary data.</text>
</comment>
<organism evidence="1 2">
    <name type="scientific">Populus alba x Populus x berolinensis</name>
    <dbReference type="NCBI Taxonomy" id="444605"/>
    <lineage>
        <taxon>Eukaryota</taxon>
        <taxon>Viridiplantae</taxon>
        <taxon>Streptophyta</taxon>
        <taxon>Embryophyta</taxon>
        <taxon>Tracheophyta</taxon>
        <taxon>Spermatophyta</taxon>
        <taxon>Magnoliopsida</taxon>
        <taxon>eudicotyledons</taxon>
        <taxon>Gunneridae</taxon>
        <taxon>Pentapetalae</taxon>
        <taxon>rosids</taxon>
        <taxon>fabids</taxon>
        <taxon>Malpighiales</taxon>
        <taxon>Salicaceae</taxon>
        <taxon>Saliceae</taxon>
        <taxon>Populus</taxon>
    </lineage>
</organism>
<sequence>MHNNLEFIIYNTYVRCKILSIIFHEFSSKWYHHLDFEFVFSFKDLYAKLIALLNTCIYIKKISTKVFAIT</sequence>